<accession>A0AC35FAT3</accession>
<dbReference type="WBParaSite" id="PS1159_v2.g15544.t1">
    <property type="protein sequence ID" value="PS1159_v2.g15544.t1"/>
    <property type="gene ID" value="PS1159_v2.g15544"/>
</dbReference>
<evidence type="ECO:0000313" key="2">
    <source>
        <dbReference type="WBParaSite" id="PS1159_v2.g15544.t1"/>
    </source>
</evidence>
<name>A0AC35FAT3_9BILA</name>
<evidence type="ECO:0000313" key="1">
    <source>
        <dbReference type="Proteomes" id="UP000887580"/>
    </source>
</evidence>
<reference evidence="2" key="1">
    <citation type="submission" date="2022-11" db="UniProtKB">
        <authorList>
            <consortium name="WormBaseParasite"/>
        </authorList>
    </citation>
    <scope>IDENTIFICATION</scope>
</reference>
<dbReference type="Proteomes" id="UP000887580">
    <property type="component" value="Unplaced"/>
</dbReference>
<sequence>HAFSGQGVQRTIPAINLQSLIAFSFRWIPPWPSAKRYSIIEGKLKGKQRDLLTF</sequence>
<protein>
    <submittedName>
        <fullName evidence="2">Uncharacterized protein</fullName>
    </submittedName>
</protein>
<organism evidence="1 2">
    <name type="scientific">Panagrolaimus sp. PS1159</name>
    <dbReference type="NCBI Taxonomy" id="55785"/>
    <lineage>
        <taxon>Eukaryota</taxon>
        <taxon>Metazoa</taxon>
        <taxon>Ecdysozoa</taxon>
        <taxon>Nematoda</taxon>
        <taxon>Chromadorea</taxon>
        <taxon>Rhabditida</taxon>
        <taxon>Tylenchina</taxon>
        <taxon>Panagrolaimomorpha</taxon>
        <taxon>Panagrolaimoidea</taxon>
        <taxon>Panagrolaimidae</taxon>
        <taxon>Panagrolaimus</taxon>
    </lineage>
</organism>
<proteinExistence type="predicted"/>